<feature type="transmembrane region" description="Helical" evidence="2">
    <location>
        <begin position="57"/>
        <end position="76"/>
    </location>
</feature>
<dbReference type="EMBL" id="JAEKNR010000145">
    <property type="protein sequence ID" value="MBJ7599260.1"/>
    <property type="molecule type" value="Genomic_DNA"/>
</dbReference>
<keyword evidence="2" id="KW-1133">Transmembrane helix</keyword>
<sequence length="82" mass="9233">MNSGPTVVELPQSSDPSQEVAERPPWFDRVFTGDGEPPRLPEEPDRRRWGWSGDLQGAVYFLLGLCCGLVTAYLIYHLGGRW</sequence>
<dbReference type="AlphaFoldDB" id="A0A934K6G2"/>
<gene>
    <name evidence="3" type="ORF">JF922_14445</name>
</gene>
<feature type="compositionally biased region" description="Basic and acidic residues" evidence="1">
    <location>
        <begin position="36"/>
        <end position="45"/>
    </location>
</feature>
<proteinExistence type="predicted"/>
<dbReference type="Proteomes" id="UP000612893">
    <property type="component" value="Unassembled WGS sequence"/>
</dbReference>
<keyword evidence="2" id="KW-0472">Membrane</keyword>
<name>A0A934K6G2_9BACT</name>
<organism evidence="3 4">
    <name type="scientific">Candidatus Nephthysia bennettiae</name>
    <dbReference type="NCBI Taxonomy" id="3127016"/>
    <lineage>
        <taxon>Bacteria</taxon>
        <taxon>Bacillati</taxon>
        <taxon>Candidatus Dormiibacterota</taxon>
        <taxon>Candidatus Dormibacteria</taxon>
        <taxon>Candidatus Dormibacterales</taxon>
        <taxon>Candidatus Dormibacteraceae</taxon>
        <taxon>Candidatus Nephthysia</taxon>
    </lineage>
</organism>
<protein>
    <submittedName>
        <fullName evidence="3">Uncharacterized protein</fullName>
    </submittedName>
</protein>
<feature type="region of interest" description="Disordered" evidence="1">
    <location>
        <begin position="1"/>
        <end position="45"/>
    </location>
</feature>
<evidence type="ECO:0000313" key="3">
    <source>
        <dbReference type="EMBL" id="MBJ7599260.1"/>
    </source>
</evidence>
<evidence type="ECO:0000313" key="4">
    <source>
        <dbReference type="Proteomes" id="UP000612893"/>
    </source>
</evidence>
<evidence type="ECO:0000256" key="2">
    <source>
        <dbReference type="SAM" id="Phobius"/>
    </source>
</evidence>
<accession>A0A934K6G2</accession>
<keyword evidence="4" id="KW-1185">Reference proteome</keyword>
<comment type="caution">
    <text evidence="3">The sequence shown here is derived from an EMBL/GenBank/DDBJ whole genome shotgun (WGS) entry which is preliminary data.</text>
</comment>
<dbReference type="RefSeq" id="WP_338202754.1">
    <property type="nucleotide sequence ID" value="NZ_JAEKNR010000145.1"/>
</dbReference>
<evidence type="ECO:0000256" key="1">
    <source>
        <dbReference type="SAM" id="MobiDB-lite"/>
    </source>
</evidence>
<keyword evidence="2" id="KW-0812">Transmembrane</keyword>
<feature type="compositionally biased region" description="Polar residues" evidence="1">
    <location>
        <begin position="1"/>
        <end position="17"/>
    </location>
</feature>
<reference evidence="3" key="1">
    <citation type="submission" date="2020-10" db="EMBL/GenBank/DDBJ databases">
        <title>Ca. Dormibacterota MAGs.</title>
        <authorList>
            <person name="Montgomery K."/>
        </authorList>
    </citation>
    <scope>NUCLEOTIDE SEQUENCE [LARGE SCALE GENOMIC DNA]</scope>
    <source>
        <strain evidence="3">SC8812_S17_10</strain>
    </source>
</reference>